<dbReference type="SUPFAM" id="SSF47095">
    <property type="entry name" value="HMG-box"/>
    <property type="match status" value="1"/>
</dbReference>
<evidence type="ECO:0000313" key="1">
    <source>
        <dbReference type="EMBL" id="CAG8520902.1"/>
    </source>
</evidence>
<proteinExistence type="predicted"/>
<sequence length="174" mass="19979">MGKSPNSFLIFRNLIQAILKNCRLERSYVSSIASAVWKNASEEIKDCFKNLFNEVKPLIATVKKFEGPVQEVDPSTFINRHNPILNTNFATFDTNIPYSYNLFCDIPPQYPHSQLNMQTPQKYQETYPQSQQICMQMNQEITSGISPQLLSVMLYSADYLHDGVNNLSCDNFHL</sequence>
<evidence type="ECO:0000313" key="2">
    <source>
        <dbReference type="Proteomes" id="UP000789508"/>
    </source>
</evidence>
<protein>
    <submittedName>
        <fullName evidence="1">1809_t:CDS:1</fullName>
    </submittedName>
</protein>
<gene>
    <name evidence="1" type="ORF">ALEPTO_LOCUS4461</name>
</gene>
<dbReference type="OrthoDB" id="2392544at2759"/>
<dbReference type="Proteomes" id="UP000789508">
    <property type="component" value="Unassembled WGS sequence"/>
</dbReference>
<organism evidence="1 2">
    <name type="scientific">Ambispora leptoticha</name>
    <dbReference type="NCBI Taxonomy" id="144679"/>
    <lineage>
        <taxon>Eukaryota</taxon>
        <taxon>Fungi</taxon>
        <taxon>Fungi incertae sedis</taxon>
        <taxon>Mucoromycota</taxon>
        <taxon>Glomeromycotina</taxon>
        <taxon>Glomeromycetes</taxon>
        <taxon>Archaeosporales</taxon>
        <taxon>Ambisporaceae</taxon>
        <taxon>Ambispora</taxon>
    </lineage>
</organism>
<dbReference type="InterPro" id="IPR036910">
    <property type="entry name" value="HMG_box_dom_sf"/>
</dbReference>
<dbReference type="Gene3D" id="1.10.30.10">
    <property type="entry name" value="High mobility group box domain"/>
    <property type="match status" value="1"/>
</dbReference>
<accession>A0A9N9A6I6</accession>
<comment type="caution">
    <text evidence="1">The sequence shown here is derived from an EMBL/GenBank/DDBJ whole genome shotgun (WGS) entry which is preliminary data.</text>
</comment>
<keyword evidence="2" id="KW-1185">Reference proteome</keyword>
<dbReference type="AlphaFoldDB" id="A0A9N9A6I6"/>
<dbReference type="EMBL" id="CAJVPS010001027">
    <property type="protein sequence ID" value="CAG8520902.1"/>
    <property type="molecule type" value="Genomic_DNA"/>
</dbReference>
<name>A0A9N9A6I6_9GLOM</name>
<reference evidence="1" key="1">
    <citation type="submission" date="2021-06" db="EMBL/GenBank/DDBJ databases">
        <authorList>
            <person name="Kallberg Y."/>
            <person name="Tangrot J."/>
            <person name="Rosling A."/>
        </authorList>
    </citation>
    <scope>NUCLEOTIDE SEQUENCE</scope>
    <source>
        <strain evidence="1">FL130A</strain>
    </source>
</reference>